<proteinExistence type="inferred from homology"/>
<feature type="transmembrane region" description="Helical" evidence="10">
    <location>
        <begin position="308"/>
        <end position="327"/>
    </location>
</feature>
<comment type="subcellular location">
    <subcellularLocation>
        <location evidence="1 10">Endoplasmic reticulum membrane</location>
        <topology evidence="1 10">Multi-pass membrane protein</topology>
    </subcellularLocation>
</comment>
<feature type="transmembrane region" description="Helical" evidence="10">
    <location>
        <begin position="161"/>
        <end position="184"/>
    </location>
</feature>
<dbReference type="PhylomeDB" id="D6WK59"/>
<dbReference type="OrthoDB" id="497541at2759"/>
<dbReference type="EMBL" id="KQ971343">
    <property type="protein sequence ID" value="EFA03085.1"/>
    <property type="molecule type" value="Genomic_DNA"/>
</dbReference>
<feature type="transmembrane region" description="Helical" evidence="10">
    <location>
        <begin position="334"/>
        <end position="355"/>
    </location>
</feature>
<evidence type="ECO:0000256" key="6">
    <source>
        <dbReference type="ARBA" id="ARBA00022692"/>
    </source>
</evidence>
<feature type="transmembrane region" description="Helical" evidence="10">
    <location>
        <begin position="204"/>
        <end position="231"/>
    </location>
</feature>
<dbReference type="GO" id="GO:0006487">
    <property type="term" value="P:protein N-linked glycosylation"/>
    <property type="evidence" value="ECO:0000318"/>
    <property type="project" value="GO_Central"/>
</dbReference>
<evidence type="ECO:0000256" key="2">
    <source>
        <dbReference type="ARBA" id="ARBA00004922"/>
    </source>
</evidence>
<evidence type="ECO:0000256" key="1">
    <source>
        <dbReference type="ARBA" id="ARBA00004477"/>
    </source>
</evidence>
<dbReference type="OMA" id="PRDMHAK"/>
<dbReference type="AlphaFoldDB" id="D6WK59"/>
<evidence type="ECO:0000256" key="8">
    <source>
        <dbReference type="ARBA" id="ARBA00022989"/>
    </source>
</evidence>
<reference evidence="12 13" key="1">
    <citation type="journal article" date="2008" name="Nature">
        <title>The genome of the model beetle and pest Tribolium castaneum.</title>
        <authorList>
            <consortium name="Tribolium Genome Sequencing Consortium"/>
            <person name="Richards S."/>
            <person name="Gibbs R.A."/>
            <person name="Weinstock G.M."/>
            <person name="Brown S.J."/>
            <person name="Denell R."/>
            <person name="Beeman R.W."/>
            <person name="Gibbs R."/>
            <person name="Beeman R.W."/>
            <person name="Brown S.J."/>
            <person name="Bucher G."/>
            <person name="Friedrich M."/>
            <person name="Grimmelikhuijzen C.J."/>
            <person name="Klingler M."/>
            <person name="Lorenzen M."/>
            <person name="Richards S."/>
            <person name="Roth S."/>
            <person name="Schroder R."/>
            <person name="Tautz D."/>
            <person name="Zdobnov E.M."/>
            <person name="Muzny D."/>
            <person name="Gibbs R.A."/>
            <person name="Weinstock G.M."/>
            <person name="Attaway T."/>
            <person name="Bell S."/>
            <person name="Buhay C.J."/>
            <person name="Chandrabose M.N."/>
            <person name="Chavez D."/>
            <person name="Clerk-Blankenburg K.P."/>
            <person name="Cree A."/>
            <person name="Dao M."/>
            <person name="Davis C."/>
            <person name="Chacko J."/>
            <person name="Dinh H."/>
            <person name="Dugan-Rocha S."/>
            <person name="Fowler G."/>
            <person name="Garner T.T."/>
            <person name="Garnes J."/>
            <person name="Gnirke A."/>
            <person name="Hawes A."/>
            <person name="Hernandez J."/>
            <person name="Hines S."/>
            <person name="Holder M."/>
            <person name="Hume J."/>
            <person name="Jhangiani S.N."/>
            <person name="Joshi V."/>
            <person name="Khan Z.M."/>
            <person name="Jackson L."/>
            <person name="Kovar C."/>
            <person name="Kowis A."/>
            <person name="Lee S."/>
            <person name="Lewis L.R."/>
            <person name="Margolis J."/>
            <person name="Morgan M."/>
            <person name="Nazareth L.V."/>
            <person name="Nguyen N."/>
            <person name="Okwuonu G."/>
            <person name="Parker D."/>
            <person name="Richards S."/>
            <person name="Ruiz S.J."/>
            <person name="Santibanez J."/>
            <person name="Savard J."/>
            <person name="Scherer S.E."/>
            <person name="Schneider B."/>
            <person name="Sodergren E."/>
            <person name="Tautz D."/>
            <person name="Vattahil S."/>
            <person name="Villasana D."/>
            <person name="White C.S."/>
            <person name="Wright R."/>
            <person name="Park Y."/>
            <person name="Beeman R.W."/>
            <person name="Lord J."/>
            <person name="Oppert B."/>
            <person name="Lorenzen M."/>
            <person name="Brown S."/>
            <person name="Wang L."/>
            <person name="Savard J."/>
            <person name="Tautz D."/>
            <person name="Richards S."/>
            <person name="Weinstock G."/>
            <person name="Gibbs R.A."/>
            <person name="Liu Y."/>
            <person name="Worley K."/>
            <person name="Weinstock G."/>
            <person name="Elsik C.G."/>
            <person name="Reese J.T."/>
            <person name="Elhaik E."/>
            <person name="Landan G."/>
            <person name="Graur D."/>
            <person name="Arensburger P."/>
            <person name="Atkinson P."/>
            <person name="Beeman R.W."/>
            <person name="Beidler J."/>
            <person name="Brown S.J."/>
            <person name="Demuth J.P."/>
            <person name="Drury D.W."/>
            <person name="Du Y.Z."/>
            <person name="Fujiwara H."/>
            <person name="Lorenzen M."/>
            <person name="Maselli V."/>
            <person name="Osanai M."/>
            <person name="Park Y."/>
            <person name="Robertson H.M."/>
            <person name="Tu Z."/>
            <person name="Wang J.J."/>
            <person name="Wang S."/>
            <person name="Richards S."/>
            <person name="Song H."/>
            <person name="Zhang L."/>
            <person name="Sodergren E."/>
            <person name="Werner D."/>
            <person name="Stanke M."/>
            <person name="Morgenstern B."/>
            <person name="Solovyev V."/>
            <person name="Kosarev P."/>
            <person name="Brown G."/>
            <person name="Chen H.C."/>
            <person name="Ermolaeva O."/>
            <person name="Hlavina W."/>
            <person name="Kapustin Y."/>
            <person name="Kiryutin B."/>
            <person name="Kitts P."/>
            <person name="Maglott D."/>
            <person name="Pruitt K."/>
            <person name="Sapojnikov V."/>
            <person name="Souvorov A."/>
            <person name="Mackey A.J."/>
            <person name="Waterhouse R.M."/>
            <person name="Wyder S."/>
            <person name="Zdobnov E.M."/>
            <person name="Zdobnov E.M."/>
            <person name="Wyder S."/>
            <person name="Kriventseva E.V."/>
            <person name="Kadowaki T."/>
            <person name="Bork P."/>
            <person name="Aranda M."/>
            <person name="Bao R."/>
            <person name="Beermann A."/>
            <person name="Berns N."/>
            <person name="Bolognesi R."/>
            <person name="Bonneton F."/>
            <person name="Bopp D."/>
            <person name="Brown S.J."/>
            <person name="Bucher G."/>
            <person name="Butts T."/>
            <person name="Chaumot A."/>
            <person name="Denell R.E."/>
            <person name="Ferrier D.E."/>
            <person name="Friedrich M."/>
            <person name="Gordon C.M."/>
            <person name="Jindra M."/>
            <person name="Klingler M."/>
            <person name="Lan Q."/>
            <person name="Lattorff H.M."/>
            <person name="Laudet V."/>
            <person name="von Levetsow C."/>
            <person name="Liu Z."/>
            <person name="Lutz R."/>
            <person name="Lynch J.A."/>
            <person name="da Fonseca R.N."/>
            <person name="Posnien N."/>
            <person name="Reuter R."/>
            <person name="Roth S."/>
            <person name="Savard J."/>
            <person name="Schinko J.B."/>
            <person name="Schmitt C."/>
            <person name="Schoppmeier M."/>
            <person name="Schroder R."/>
            <person name="Shippy T.D."/>
            <person name="Simonnet F."/>
            <person name="Marques-Souza H."/>
            <person name="Tautz D."/>
            <person name="Tomoyasu Y."/>
            <person name="Trauner J."/>
            <person name="Van der Zee M."/>
            <person name="Vervoort M."/>
            <person name="Wittkopp N."/>
            <person name="Wimmer E.A."/>
            <person name="Yang X."/>
            <person name="Jones A.K."/>
            <person name="Sattelle D.B."/>
            <person name="Ebert P.R."/>
            <person name="Nelson D."/>
            <person name="Scott J.G."/>
            <person name="Beeman R.W."/>
            <person name="Muthukrishnan S."/>
            <person name="Kramer K.J."/>
            <person name="Arakane Y."/>
            <person name="Beeman R.W."/>
            <person name="Zhu Q."/>
            <person name="Hogenkamp D."/>
            <person name="Dixit R."/>
            <person name="Oppert B."/>
            <person name="Jiang H."/>
            <person name="Zou Z."/>
            <person name="Marshall J."/>
            <person name="Elpidina E."/>
            <person name="Vinokurov K."/>
            <person name="Oppert C."/>
            <person name="Zou Z."/>
            <person name="Evans J."/>
            <person name="Lu Z."/>
            <person name="Zhao P."/>
            <person name="Sumathipala N."/>
            <person name="Altincicek B."/>
            <person name="Vilcinskas A."/>
            <person name="Williams M."/>
            <person name="Hultmark D."/>
            <person name="Hetru C."/>
            <person name="Jiang H."/>
            <person name="Grimmelikhuijzen C.J."/>
            <person name="Hauser F."/>
            <person name="Cazzamali G."/>
            <person name="Williamson M."/>
            <person name="Park Y."/>
            <person name="Li B."/>
            <person name="Tanaka Y."/>
            <person name="Predel R."/>
            <person name="Neupert S."/>
            <person name="Schachtner J."/>
            <person name="Verleyen P."/>
            <person name="Raible F."/>
            <person name="Bork P."/>
            <person name="Friedrich M."/>
            <person name="Walden K.K."/>
            <person name="Robertson H.M."/>
            <person name="Angeli S."/>
            <person name="Foret S."/>
            <person name="Bucher G."/>
            <person name="Schuetz S."/>
            <person name="Maleszka R."/>
            <person name="Wimmer E.A."/>
            <person name="Beeman R.W."/>
            <person name="Lorenzen M."/>
            <person name="Tomoyasu Y."/>
            <person name="Miller S.C."/>
            <person name="Grossmann D."/>
            <person name="Bucher G."/>
        </authorList>
    </citation>
    <scope>NUCLEOTIDE SEQUENCE [LARGE SCALE GENOMIC DNA]</scope>
    <source>
        <strain evidence="12 13">Georgia GA2</strain>
    </source>
</reference>
<evidence type="ECO:0000256" key="9">
    <source>
        <dbReference type="ARBA" id="ARBA00023136"/>
    </source>
</evidence>
<dbReference type="GO" id="GO:0005789">
    <property type="term" value="C:endoplasmic reticulum membrane"/>
    <property type="evidence" value="ECO:0000318"/>
    <property type="project" value="GO_Central"/>
</dbReference>
<feature type="transmembrane region" description="Helical" evidence="10">
    <location>
        <begin position="408"/>
        <end position="429"/>
    </location>
</feature>
<protein>
    <recommendedName>
        <fullName evidence="10">Mannosyltransferase</fullName>
        <ecNumber evidence="10">2.4.1.-</ecNumber>
    </recommendedName>
</protein>
<name>D6WK59_TRICA</name>
<dbReference type="PANTHER" id="PTHR22760:SF2">
    <property type="entry name" value="ALPHA-1,2-MANNOSYLTRANSFERASE ALG9"/>
    <property type="match status" value="1"/>
</dbReference>
<feature type="compositionally biased region" description="Low complexity" evidence="11">
    <location>
        <begin position="24"/>
        <end position="39"/>
    </location>
</feature>
<feature type="transmembrane region" description="Helical" evidence="10">
    <location>
        <begin position="243"/>
        <end position="261"/>
    </location>
</feature>
<dbReference type="InParanoid" id="D6WK59"/>
<organism evidence="12 13">
    <name type="scientific">Tribolium castaneum</name>
    <name type="common">Red flour beetle</name>
    <dbReference type="NCBI Taxonomy" id="7070"/>
    <lineage>
        <taxon>Eukaryota</taxon>
        <taxon>Metazoa</taxon>
        <taxon>Ecdysozoa</taxon>
        <taxon>Arthropoda</taxon>
        <taxon>Hexapoda</taxon>
        <taxon>Insecta</taxon>
        <taxon>Pterygota</taxon>
        <taxon>Neoptera</taxon>
        <taxon>Endopterygota</taxon>
        <taxon>Coleoptera</taxon>
        <taxon>Polyphaga</taxon>
        <taxon>Cucujiformia</taxon>
        <taxon>Tenebrionidae</taxon>
        <taxon>Tenebrionidae incertae sedis</taxon>
        <taxon>Tribolium</taxon>
    </lineage>
</organism>
<reference evidence="12 13" key="2">
    <citation type="journal article" date="2010" name="Nucleic Acids Res.">
        <title>BeetleBase in 2010: revisions to provide comprehensive genomic information for Tribolium castaneum.</title>
        <authorList>
            <person name="Kim H.S."/>
            <person name="Murphy T."/>
            <person name="Xia J."/>
            <person name="Caragea D."/>
            <person name="Park Y."/>
            <person name="Beeman R.W."/>
            <person name="Lorenzen M.D."/>
            <person name="Butcher S."/>
            <person name="Manak J.R."/>
            <person name="Brown S.J."/>
        </authorList>
    </citation>
    <scope>GENOME REANNOTATION</scope>
    <source>
        <strain evidence="12 13">Georgia GA2</strain>
    </source>
</reference>
<evidence type="ECO:0000256" key="5">
    <source>
        <dbReference type="ARBA" id="ARBA00022679"/>
    </source>
</evidence>
<dbReference type="FunCoup" id="D6WK59">
    <property type="interactions" value="2024"/>
</dbReference>
<keyword evidence="7 10" id="KW-0256">Endoplasmic reticulum</keyword>
<dbReference type="Proteomes" id="UP000007266">
    <property type="component" value="Linkage group 5"/>
</dbReference>
<dbReference type="EC" id="2.4.1.-" evidence="10"/>
<feature type="transmembrane region" description="Helical" evidence="10">
    <location>
        <begin position="367"/>
        <end position="387"/>
    </location>
</feature>
<feature type="region of interest" description="Disordered" evidence="11">
    <location>
        <begin position="1"/>
        <end position="43"/>
    </location>
</feature>
<evidence type="ECO:0000313" key="13">
    <source>
        <dbReference type="Proteomes" id="UP000007266"/>
    </source>
</evidence>
<evidence type="ECO:0000256" key="7">
    <source>
        <dbReference type="ARBA" id="ARBA00022824"/>
    </source>
</evidence>
<evidence type="ECO:0000256" key="3">
    <source>
        <dbReference type="ARBA" id="ARBA00007063"/>
    </source>
</evidence>
<feature type="transmembrane region" description="Helical" evidence="10">
    <location>
        <begin position="129"/>
        <end position="149"/>
    </location>
</feature>
<dbReference type="GO" id="GO:0000026">
    <property type="term" value="F:alpha-1,2-mannosyltransferase activity"/>
    <property type="evidence" value="ECO:0000318"/>
    <property type="project" value="GO_Central"/>
</dbReference>
<dbReference type="STRING" id="7070.D6WK59"/>
<sequence length="599" mass="69059">MVRSQPSFRLRQNASQQPRKNSHKTAQQKTTKTPPNKTTENSGGLVYPGGDTAFKALLSARFCAAIWSHISDCDETYNYWEPMHYLVFGKGLQTWEYSPQYALRSYTYLMCHAAPAYIYHKLLQPNPLLMFYFIRCLLGLICALAEVYFYKAVCREFGVHIGRVCLFFQIFAAGMFISSTAFLPSSFAMYTSAAACAAWWQQRYPLAIFFTALGSLLGWPFAALLGLPIAYDMLVRRKMYVDFFAWAVISGSVVLLPMILIDSFQYGRVTIAPLNIVLYNVFGGAGPNLYGTEPFTFYFINGFNNFNFIWILALLSPIAIILGHFFLPMKNKSTLYLPYWLSISPLFLWLAVFMVQPHKEERFLFPVYPMICLCGAITVDIAQKLFFRVWNLIKTVPHGTHYLDITMFIMVATIGVTGICNVSRIFALYKNYHAPLDLLIELNRFPAEFNVPERAIINVCLGKDWHRYPSSFFLPNKNWNVRFVQSEFKGLLPAPYSVGNNATYVVHNHFNDQNQEEPSLYFNLSKCHFLLDLDVGKETELEPNYAEMKDRWKVLKSYRFLNAAKSHRFFRAFYLPFVSEKFVQFGNFSLLQSTKLRIK</sequence>
<evidence type="ECO:0000256" key="11">
    <source>
        <dbReference type="SAM" id="MobiDB-lite"/>
    </source>
</evidence>
<evidence type="ECO:0000256" key="10">
    <source>
        <dbReference type="RuleBase" id="RU363075"/>
    </source>
</evidence>
<feature type="compositionally biased region" description="Polar residues" evidence="11">
    <location>
        <begin position="1"/>
        <end position="19"/>
    </location>
</feature>
<evidence type="ECO:0000256" key="4">
    <source>
        <dbReference type="ARBA" id="ARBA00022676"/>
    </source>
</evidence>
<dbReference type="InterPro" id="IPR005599">
    <property type="entry name" value="GPI_mannosylTrfase"/>
</dbReference>
<keyword evidence="8 10" id="KW-1133">Transmembrane helix</keyword>
<keyword evidence="9 10" id="KW-0472">Membrane</keyword>
<keyword evidence="6 10" id="KW-0812">Transmembrane</keyword>
<dbReference type="KEGG" id="tca:659725"/>
<keyword evidence="4 10" id="KW-0328">Glycosyltransferase</keyword>
<dbReference type="PANTHER" id="PTHR22760">
    <property type="entry name" value="GLYCOSYLTRANSFERASE"/>
    <property type="match status" value="1"/>
</dbReference>
<keyword evidence="13" id="KW-1185">Reference proteome</keyword>
<dbReference type="UniPathway" id="UPA00378"/>
<keyword evidence="5" id="KW-0808">Transferase</keyword>
<dbReference type="eggNOG" id="KOG2515">
    <property type="taxonomic scope" value="Eukaryota"/>
</dbReference>
<comment type="similarity">
    <text evidence="3 10">Belongs to the glycosyltransferase 22 family.</text>
</comment>
<gene>
    <name evidence="12" type="primary">AUGUSTUS-3.0.2_12991</name>
    <name evidence="12" type="ORF">TcasGA2_TC012991</name>
</gene>
<dbReference type="HOGENOM" id="CLU_018152_1_1_1"/>
<comment type="pathway">
    <text evidence="2">Protein modification; protein glycosylation.</text>
</comment>
<evidence type="ECO:0000313" key="12">
    <source>
        <dbReference type="EMBL" id="EFA03085.1"/>
    </source>
</evidence>
<accession>D6WK59</accession>
<dbReference type="Pfam" id="PF03901">
    <property type="entry name" value="Glyco_transf_22"/>
    <property type="match status" value="1"/>
</dbReference>